<evidence type="ECO:0000256" key="1">
    <source>
        <dbReference type="ARBA" id="ARBA00022679"/>
    </source>
</evidence>
<evidence type="ECO:0000313" key="7">
    <source>
        <dbReference type="Proteomes" id="UP001610063"/>
    </source>
</evidence>
<evidence type="ECO:0000259" key="5">
    <source>
        <dbReference type="Pfam" id="PF26305"/>
    </source>
</evidence>
<organism evidence="6 7">
    <name type="scientific">Marinoscillum luteum</name>
    <dbReference type="NCBI Taxonomy" id="861051"/>
    <lineage>
        <taxon>Bacteria</taxon>
        <taxon>Pseudomonadati</taxon>
        <taxon>Bacteroidota</taxon>
        <taxon>Cytophagia</taxon>
        <taxon>Cytophagales</taxon>
        <taxon>Reichenbachiellaceae</taxon>
        <taxon>Marinoscillum</taxon>
    </lineage>
</organism>
<sequence>MAKNYRQLVESVRGRINPENFAFEKSFSDELGTISYSEVLTYIRIAMKGVEPEYTRKSKEAGERVKGHLERTLDNVSFKYQGSVMTDTHIKGYSDIDLLTISDKFYTYDANNAKDILAKPERRSKYYQSSIQKLEYEVNTSSYSGSALDDLRNLRRDSEIVLLDNYDICDTTKPKSIKITNKSLRRDVDIVIANWYDDVRSIINDKGDYRGIQVYNKETHSKGNADYPFLSIKRINERSSETNGRLKKMIRFLKNSKENSNHEIDLSSFDINAICYDIKVLEYQNLSFYELVSVIYYQLKAICTDNNKANNLLSVDEREYIFRHDSLKLDNLKKLLSEVESIFIDLKSTIRI</sequence>
<keyword evidence="7" id="KW-1185">Reference proteome</keyword>
<keyword evidence="2" id="KW-0548">Nucleotidyltransferase</keyword>
<proteinExistence type="predicted"/>
<feature type="domain" description="cGAS/DncV-like nucleotidyltransferase C-terminal helical" evidence="5">
    <location>
        <begin position="234"/>
        <end position="340"/>
    </location>
</feature>
<evidence type="ECO:0000256" key="3">
    <source>
        <dbReference type="ARBA" id="ARBA00022741"/>
    </source>
</evidence>
<evidence type="ECO:0000313" key="6">
    <source>
        <dbReference type="EMBL" id="MFH6984489.1"/>
    </source>
</evidence>
<dbReference type="InterPro" id="IPR043519">
    <property type="entry name" value="NT_sf"/>
</dbReference>
<protein>
    <recommendedName>
        <fullName evidence="5">cGAS/DncV-like nucleotidyltransferase C-terminal helical domain-containing protein</fullName>
    </recommendedName>
</protein>
<evidence type="ECO:0000256" key="4">
    <source>
        <dbReference type="ARBA" id="ARBA00023118"/>
    </source>
</evidence>
<reference evidence="6 7" key="1">
    <citation type="journal article" date="2013" name="Int. J. Syst. Evol. Microbiol.">
        <title>Marinoscillum luteum sp. nov., isolated from marine sediment.</title>
        <authorList>
            <person name="Cha I.T."/>
            <person name="Park S.J."/>
            <person name="Kim S.J."/>
            <person name="Kim J.G."/>
            <person name="Jung M.Y."/>
            <person name="Shin K.S."/>
            <person name="Kwon K.K."/>
            <person name="Yang S.H."/>
            <person name="Seo Y.S."/>
            <person name="Rhee S.K."/>
        </authorList>
    </citation>
    <scope>NUCLEOTIDE SEQUENCE [LARGE SCALE GENOMIC DNA]</scope>
    <source>
        <strain evidence="6 7">KCTC 23939</strain>
    </source>
</reference>
<evidence type="ECO:0000256" key="2">
    <source>
        <dbReference type="ARBA" id="ARBA00022695"/>
    </source>
</evidence>
<dbReference type="Proteomes" id="UP001610063">
    <property type="component" value="Unassembled WGS sequence"/>
</dbReference>
<accession>A0ABW7NCJ4</accession>
<comment type="caution">
    <text evidence="6">The sequence shown here is derived from an EMBL/GenBank/DDBJ whole genome shotgun (WGS) entry which is preliminary data.</text>
</comment>
<keyword evidence="4" id="KW-0051">Antiviral defense</keyword>
<gene>
    <name evidence="6" type="ORF">ACHKAR_13635</name>
</gene>
<dbReference type="Pfam" id="PF26305">
    <property type="entry name" value="CD_NTase_C"/>
    <property type="match status" value="1"/>
</dbReference>
<dbReference type="EMBL" id="JBIPKE010000017">
    <property type="protein sequence ID" value="MFH6984489.1"/>
    <property type="molecule type" value="Genomic_DNA"/>
</dbReference>
<keyword evidence="1" id="KW-0808">Transferase</keyword>
<dbReference type="RefSeq" id="WP_395417841.1">
    <property type="nucleotide sequence ID" value="NZ_JBIPKE010000017.1"/>
</dbReference>
<name>A0ABW7NCJ4_9BACT</name>
<dbReference type="SUPFAM" id="SSF81301">
    <property type="entry name" value="Nucleotidyltransferase"/>
    <property type="match status" value="1"/>
</dbReference>
<dbReference type="InterPro" id="IPR058909">
    <property type="entry name" value="CD_NTase_C"/>
</dbReference>
<keyword evidence="3" id="KW-0547">Nucleotide-binding</keyword>